<evidence type="ECO:0000313" key="6">
    <source>
        <dbReference type="Proteomes" id="UP001152885"/>
    </source>
</evidence>
<name>A0A9W4TSI2_9ASCO</name>
<feature type="domain" description="TRNA-binding" evidence="4">
    <location>
        <begin position="1"/>
        <end position="76"/>
    </location>
</feature>
<protein>
    <recommendedName>
        <fullName evidence="4">tRNA-binding domain-containing protein</fullName>
    </recommendedName>
</protein>
<dbReference type="EMBL" id="CANTUO010000001">
    <property type="protein sequence ID" value="CAI5755576.1"/>
    <property type="molecule type" value="Genomic_DNA"/>
</dbReference>
<evidence type="ECO:0000256" key="1">
    <source>
        <dbReference type="ARBA" id="ARBA00022555"/>
    </source>
</evidence>
<dbReference type="SUPFAM" id="SSF50249">
    <property type="entry name" value="Nucleic acid-binding proteins"/>
    <property type="match status" value="1"/>
</dbReference>
<dbReference type="PANTHER" id="PTHR11586:SF33">
    <property type="entry name" value="AMINOACYL TRNA SYNTHASE COMPLEX-INTERACTING MULTIFUNCTIONAL PROTEIN 1"/>
    <property type="match status" value="1"/>
</dbReference>
<dbReference type="Gene3D" id="2.40.50.140">
    <property type="entry name" value="Nucleic acid-binding proteins"/>
    <property type="match status" value="1"/>
</dbReference>
<evidence type="ECO:0000313" key="5">
    <source>
        <dbReference type="EMBL" id="CAI5755576.1"/>
    </source>
</evidence>
<dbReference type="Proteomes" id="UP001152885">
    <property type="component" value="Unassembled WGS sequence"/>
</dbReference>
<evidence type="ECO:0000256" key="3">
    <source>
        <dbReference type="PROSITE-ProRule" id="PRU00209"/>
    </source>
</evidence>
<keyword evidence="1 3" id="KW-0820">tRNA-binding</keyword>
<dbReference type="InterPro" id="IPR051270">
    <property type="entry name" value="Tyrosine-tRNA_ligase_regulator"/>
</dbReference>
<gene>
    <name evidence="5" type="ORF">CANVERA_P0093</name>
</gene>
<dbReference type="OrthoDB" id="19141at2759"/>
<comment type="caution">
    <text evidence="5">The sequence shown here is derived from an EMBL/GenBank/DDBJ whole genome shotgun (WGS) entry which is preliminary data.</text>
</comment>
<dbReference type="GO" id="GO:0000049">
    <property type="term" value="F:tRNA binding"/>
    <property type="evidence" value="ECO:0007669"/>
    <property type="project" value="UniProtKB-UniRule"/>
</dbReference>
<dbReference type="PANTHER" id="PTHR11586">
    <property type="entry name" value="TRNA-AMINOACYLATION COFACTOR ARC1 FAMILY MEMBER"/>
    <property type="match status" value="1"/>
</dbReference>
<reference evidence="5" key="1">
    <citation type="submission" date="2022-12" db="EMBL/GenBank/DDBJ databases">
        <authorList>
            <person name="Brejova B."/>
        </authorList>
    </citation>
    <scope>NUCLEOTIDE SEQUENCE</scope>
</reference>
<proteinExistence type="predicted"/>
<evidence type="ECO:0000259" key="4">
    <source>
        <dbReference type="PROSITE" id="PS50886"/>
    </source>
</evidence>
<organism evidence="5 6">
    <name type="scientific">Candida verbasci</name>
    <dbReference type="NCBI Taxonomy" id="1227364"/>
    <lineage>
        <taxon>Eukaryota</taxon>
        <taxon>Fungi</taxon>
        <taxon>Dikarya</taxon>
        <taxon>Ascomycota</taxon>
        <taxon>Saccharomycotina</taxon>
        <taxon>Pichiomycetes</taxon>
        <taxon>Debaryomycetaceae</taxon>
        <taxon>Candida/Lodderomyces clade</taxon>
        <taxon>Candida</taxon>
    </lineage>
</organism>
<keyword evidence="6" id="KW-1185">Reference proteome</keyword>
<evidence type="ECO:0000256" key="2">
    <source>
        <dbReference type="ARBA" id="ARBA00022884"/>
    </source>
</evidence>
<dbReference type="AlphaFoldDB" id="A0A9W4TSI2"/>
<dbReference type="Pfam" id="PF01588">
    <property type="entry name" value="tRNA_bind"/>
    <property type="match status" value="1"/>
</dbReference>
<keyword evidence="2 3" id="KW-0694">RNA-binding</keyword>
<dbReference type="InterPro" id="IPR012340">
    <property type="entry name" value="NA-bd_OB-fold"/>
</dbReference>
<sequence>MYISDIDVKDKILQVCSGLKNFIPLDQMINRRVVVVTNMKTKKLRGEKSMGMILAAEKETVKLINPPNCEIGERLYFDYTEVEPTKLKIEIWKMIQPKLRTREGKVYFEDIPLQSKDGQFATVDLDNAEVK</sequence>
<accession>A0A9W4TSI2</accession>
<dbReference type="PROSITE" id="PS50886">
    <property type="entry name" value="TRBD"/>
    <property type="match status" value="1"/>
</dbReference>
<dbReference type="InterPro" id="IPR002547">
    <property type="entry name" value="tRNA-bd_dom"/>
</dbReference>